<dbReference type="STRING" id="290052.ASU35_05490"/>
<dbReference type="Proteomes" id="UP000054874">
    <property type="component" value="Unassembled WGS sequence"/>
</dbReference>
<name>A0A0V8QIH8_9FIRM</name>
<keyword evidence="2" id="KW-1185">Reference proteome</keyword>
<dbReference type="AlphaFoldDB" id="A0A0V8QIH8"/>
<evidence type="ECO:0000313" key="2">
    <source>
        <dbReference type="Proteomes" id="UP000054874"/>
    </source>
</evidence>
<accession>A0A0V8QIH8</accession>
<gene>
    <name evidence="1" type="ORF">ASU35_05490</name>
</gene>
<dbReference type="EMBL" id="LNAM01000013">
    <property type="protein sequence ID" value="KSV60411.1"/>
    <property type="molecule type" value="Genomic_DNA"/>
</dbReference>
<dbReference type="InterPro" id="IPR038666">
    <property type="entry name" value="SSP1_head-tail_sf"/>
</dbReference>
<proteinExistence type="predicted"/>
<dbReference type="OrthoDB" id="9811106at2"/>
<organism evidence="1 2">
    <name type="scientific">Acetivibrio ethanolgignens</name>
    <dbReference type="NCBI Taxonomy" id="290052"/>
    <lineage>
        <taxon>Bacteria</taxon>
        <taxon>Bacillati</taxon>
        <taxon>Bacillota</taxon>
        <taxon>Clostridia</taxon>
        <taxon>Eubacteriales</taxon>
        <taxon>Oscillospiraceae</taxon>
        <taxon>Acetivibrio</taxon>
    </lineage>
</organism>
<dbReference type="Gene3D" id="2.40.10.270">
    <property type="entry name" value="Bacteriophage SPP1 head-tail adaptor protein"/>
    <property type="match status" value="1"/>
</dbReference>
<dbReference type="NCBIfam" id="TIGR01563">
    <property type="entry name" value="gp16_SPP1"/>
    <property type="match status" value="1"/>
</dbReference>
<sequence length="110" mass="12369">MDIALLNVKITIQKNSVVTDAIGNHKNGWTDFYSCHATVSGESGNEKSVAGTTVDDTDIAFTIRWCKKASEITNTGYRVVFHGELYDITLVDHMNFKNKCLKLKCQKVRR</sequence>
<evidence type="ECO:0000313" key="1">
    <source>
        <dbReference type="EMBL" id="KSV60411.1"/>
    </source>
</evidence>
<dbReference type="RefSeq" id="WP_058351387.1">
    <property type="nucleotide sequence ID" value="NZ_CABMMD010000013.1"/>
</dbReference>
<reference evidence="1 2" key="1">
    <citation type="submission" date="2015-11" db="EMBL/GenBank/DDBJ databases">
        <title>Butyribacter intestini gen. nov., sp. nov., a butyric acid-producing bacterium of the family Lachnospiraceae isolated from the human faeces.</title>
        <authorList>
            <person name="Zou Y."/>
            <person name="Xue W."/>
            <person name="Luo G."/>
            <person name="Lv M."/>
        </authorList>
    </citation>
    <scope>NUCLEOTIDE SEQUENCE [LARGE SCALE GENOMIC DNA]</scope>
    <source>
        <strain evidence="1 2">ACET-33324</strain>
    </source>
</reference>
<comment type="caution">
    <text evidence="1">The sequence shown here is derived from an EMBL/GenBank/DDBJ whole genome shotgun (WGS) entry which is preliminary data.</text>
</comment>
<dbReference type="Pfam" id="PF05521">
    <property type="entry name" value="Phage_HCP"/>
    <property type="match status" value="1"/>
</dbReference>
<protein>
    <submittedName>
        <fullName evidence="1">Head-tail adaptor protein</fullName>
    </submittedName>
</protein>
<dbReference type="InterPro" id="IPR008767">
    <property type="entry name" value="Phage_SPP1_head-tail_adaptor"/>
</dbReference>